<dbReference type="SUPFAM" id="SSF55073">
    <property type="entry name" value="Nucleotide cyclase"/>
    <property type="match status" value="1"/>
</dbReference>
<dbReference type="GO" id="GO:0052621">
    <property type="term" value="F:diguanylate cyclase activity"/>
    <property type="evidence" value="ECO:0007669"/>
    <property type="project" value="UniProtKB-EC"/>
</dbReference>
<dbReference type="InterPro" id="IPR035965">
    <property type="entry name" value="PAS-like_dom_sf"/>
</dbReference>
<protein>
    <submittedName>
        <fullName evidence="3">Sensor domain-containing diguanylate cyclase</fullName>
        <ecNumber evidence="3">2.7.7.65</ecNumber>
    </submittedName>
</protein>
<dbReference type="NCBIfam" id="TIGR00254">
    <property type="entry name" value="GGDEF"/>
    <property type="match status" value="1"/>
</dbReference>
<keyword evidence="4" id="KW-1185">Reference proteome</keyword>
<reference evidence="3 4" key="1">
    <citation type="submission" date="2023-03" db="EMBL/GenBank/DDBJ databases">
        <title>Bacillus Genome Sequencing.</title>
        <authorList>
            <person name="Dunlap C."/>
        </authorList>
    </citation>
    <scope>NUCLEOTIDE SEQUENCE [LARGE SCALE GENOMIC DNA]</scope>
    <source>
        <strain evidence="3 4">NRS-1717</strain>
    </source>
</reference>
<evidence type="ECO:0000259" key="2">
    <source>
        <dbReference type="PROSITE" id="PS50887"/>
    </source>
</evidence>
<evidence type="ECO:0000256" key="1">
    <source>
        <dbReference type="SAM" id="Coils"/>
    </source>
</evidence>
<feature type="domain" description="GGDEF" evidence="2">
    <location>
        <begin position="195"/>
        <end position="323"/>
    </location>
</feature>
<comment type="caution">
    <text evidence="3">The sequence shown here is derived from an EMBL/GenBank/DDBJ whole genome shotgun (WGS) entry which is preliminary data.</text>
</comment>
<dbReference type="PANTHER" id="PTHR45138:SF9">
    <property type="entry name" value="DIGUANYLATE CYCLASE DGCM-RELATED"/>
    <property type="match status" value="1"/>
</dbReference>
<dbReference type="CDD" id="cd01949">
    <property type="entry name" value="GGDEF"/>
    <property type="match status" value="1"/>
</dbReference>
<dbReference type="Pfam" id="PF00990">
    <property type="entry name" value="GGDEF"/>
    <property type="match status" value="1"/>
</dbReference>
<dbReference type="Proteomes" id="UP001342826">
    <property type="component" value="Unassembled WGS sequence"/>
</dbReference>
<dbReference type="PROSITE" id="PS50887">
    <property type="entry name" value="GGDEF"/>
    <property type="match status" value="1"/>
</dbReference>
<evidence type="ECO:0000313" key="4">
    <source>
        <dbReference type="Proteomes" id="UP001342826"/>
    </source>
</evidence>
<dbReference type="RefSeq" id="WP_066228448.1">
    <property type="nucleotide sequence ID" value="NZ_JARTFQ010000001.1"/>
</dbReference>
<sequence length="328" mass="37889">MDERLKYAPCGYVSVTNQGVITYMNQTFLDMVEYNQNDLLHQHIESIMTVANKFLFHTYFYPFIQLYGYVNEVYLTLKSSKDEDIPVLLNGRRCERDGIELVDCVFVHMRKRIDYEQEIRKSKKEIEKAYEDKNEALVKLESLHEELEMKQRELIVLNEELERLATTDGLTGLKNRRYFLEELNKNITLFSSSQSPFSLLIIDVDHFKKINDTFGHLTGDEILRGLAKIMTSISREIDIVARYGGEEFIILLPHMDKAAVKQQAEKLRSAIEKTKCADCFATVSIGAATFTDEDTDISILAKADTALYESKNEGRNRVTHADELVENR</sequence>
<dbReference type="EMBL" id="JARTFS010000016">
    <property type="protein sequence ID" value="MED4403384.1"/>
    <property type="molecule type" value="Genomic_DNA"/>
</dbReference>
<dbReference type="Gene3D" id="3.30.450.20">
    <property type="entry name" value="PAS domain"/>
    <property type="match status" value="1"/>
</dbReference>
<gene>
    <name evidence="3" type="ORF">P9271_18925</name>
</gene>
<dbReference type="PANTHER" id="PTHR45138">
    <property type="entry name" value="REGULATORY COMPONENTS OF SENSORY TRANSDUCTION SYSTEM"/>
    <property type="match status" value="1"/>
</dbReference>
<keyword evidence="3" id="KW-0548">Nucleotidyltransferase</keyword>
<proteinExistence type="predicted"/>
<feature type="coiled-coil region" evidence="1">
    <location>
        <begin position="112"/>
        <end position="167"/>
    </location>
</feature>
<dbReference type="Gene3D" id="3.30.70.270">
    <property type="match status" value="1"/>
</dbReference>
<name>A0ABU6P1Z5_9BACI</name>
<dbReference type="SUPFAM" id="SSF55785">
    <property type="entry name" value="PYP-like sensor domain (PAS domain)"/>
    <property type="match status" value="1"/>
</dbReference>
<dbReference type="InterPro" id="IPR000014">
    <property type="entry name" value="PAS"/>
</dbReference>
<dbReference type="GeneID" id="301140819"/>
<dbReference type="InterPro" id="IPR000160">
    <property type="entry name" value="GGDEF_dom"/>
</dbReference>
<dbReference type="CDD" id="cd00130">
    <property type="entry name" value="PAS"/>
    <property type="match status" value="1"/>
</dbReference>
<organism evidence="3 4">
    <name type="scientific">Metabacillus fastidiosus</name>
    <dbReference type="NCBI Taxonomy" id="1458"/>
    <lineage>
        <taxon>Bacteria</taxon>
        <taxon>Bacillati</taxon>
        <taxon>Bacillota</taxon>
        <taxon>Bacilli</taxon>
        <taxon>Bacillales</taxon>
        <taxon>Bacillaceae</taxon>
        <taxon>Metabacillus</taxon>
    </lineage>
</organism>
<dbReference type="InterPro" id="IPR029787">
    <property type="entry name" value="Nucleotide_cyclase"/>
</dbReference>
<evidence type="ECO:0000313" key="3">
    <source>
        <dbReference type="EMBL" id="MED4403384.1"/>
    </source>
</evidence>
<dbReference type="SMART" id="SM00267">
    <property type="entry name" value="GGDEF"/>
    <property type="match status" value="1"/>
</dbReference>
<dbReference type="EC" id="2.7.7.65" evidence="3"/>
<keyword evidence="3" id="KW-0808">Transferase</keyword>
<dbReference type="InterPro" id="IPR050469">
    <property type="entry name" value="Diguanylate_Cyclase"/>
</dbReference>
<keyword evidence="1" id="KW-0175">Coiled coil</keyword>
<accession>A0ABU6P1Z5</accession>
<dbReference type="InterPro" id="IPR043128">
    <property type="entry name" value="Rev_trsase/Diguanyl_cyclase"/>
</dbReference>